<comment type="subcellular location">
    <subcellularLocation>
        <location evidence="15">Cell membrane</location>
        <topology evidence="15">Single-pass membrane protein</topology>
    </subcellularLocation>
    <subcellularLocation>
        <location evidence="14">Endomembrane system</location>
        <topology evidence="14">Single-pass membrane protein</topology>
    </subcellularLocation>
</comment>
<keyword evidence="4 15" id="KW-0138">CF(0)</keyword>
<evidence type="ECO:0000256" key="17">
    <source>
        <dbReference type="SAM" id="Coils"/>
    </source>
</evidence>
<evidence type="ECO:0000256" key="14">
    <source>
        <dbReference type="ARBA" id="ARBA00037847"/>
    </source>
</evidence>
<dbReference type="OrthoDB" id="9795289at2"/>
<keyword evidence="2 15" id="KW-0813">Transport</keyword>
<reference evidence="18 19" key="1">
    <citation type="submission" date="2019-01" db="EMBL/GenBank/DDBJ databases">
        <authorList>
            <person name="Chen W.-M."/>
        </authorList>
    </citation>
    <scope>NUCLEOTIDE SEQUENCE [LARGE SCALE GENOMIC DNA]</scope>
    <source>
        <strain evidence="18 19">YBJ-36</strain>
    </source>
</reference>
<feature type="transmembrane region" description="Helical" evidence="15">
    <location>
        <begin position="12"/>
        <end position="30"/>
    </location>
</feature>
<evidence type="ECO:0000313" key="19">
    <source>
        <dbReference type="Proteomes" id="UP000282759"/>
    </source>
</evidence>
<dbReference type="NCBIfam" id="TIGR01144">
    <property type="entry name" value="ATP_synt_b"/>
    <property type="match status" value="1"/>
</dbReference>
<dbReference type="PANTHER" id="PTHR33445:SF1">
    <property type="entry name" value="ATP SYNTHASE SUBUNIT B"/>
    <property type="match status" value="1"/>
</dbReference>
<dbReference type="EMBL" id="SACK01000002">
    <property type="protein sequence ID" value="RVU01588.1"/>
    <property type="molecule type" value="Genomic_DNA"/>
</dbReference>
<dbReference type="RefSeq" id="WP_127703960.1">
    <property type="nucleotide sequence ID" value="NZ_SACK01000002.1"/>
</dbReference>
<gene>
    <name evidence="15" type="primary">atpF</name>
    <name evidence="18" type="ORF">EOD41_06375</name>
</gene>
<dbReference type="InterPro" id="IPR002146">
    <property type="entry name" value="ATP_synth_b/b'su_bac/chlpt"/>
</dbReference>
<dbReference type="HAMAP" id="MF_01398">
    <property type="entry name" value="ATP_synth_b_bprime"/>
    <property type="match status" value="1"/>
</dbReference>
<comment type="similarity">
    <text evidence="1 15 16">Belongs to the ATPase B chain family.</text>
</comment>
<sequence>MELVTPEIGLVFWTTVSFLILFFLLAKFAWKPIMKAIDERERSIEDALLKADAAKEEMSRLTNENEALLKQARAERDQILAEARKLKEQIVAEARTTAQTEGARMLELARIEINNQKALALTDVKNQVAALSLEIAEKVLRKEFEDGSKQDALVADLLKEVKLK</sequence>
<feature type="coiled-coil region" evidence="17">
    <location>
        <begin position="37"/>
        <end position="89"/>
    </location>
</feature>
<evidence type="ECO:0000256" key="12">
    <source>
        <dbReference type="ARBA" id="ARBA00025614"/>
    </source>
</evidence>
<evidence type="ECO:0000256" key="9">
    <source>
        <dbReference type="ARBA" id="ARBA00023136"/>
    </source>
</evidence>
<keyword evidence="10 15" id="KW-0066">ATP synthesis</keyword>
<dbReference type="InterPro" id="IPR050059">
    <property type="entry name" value="ATP_synthase_B_chain"/>
</dbReference>
<evidence type="ECO:0000256" key="4">
    <source>
        <dbReference type="ARBA" id="ARBA00022547"/>
    </source>
</evidence>
<name>A0A3S2V2J7_9SPHI</name>
<evidence type="ECO:0000256" key="2">
    <source>
        <dbReference type="ARBA" id="ARBA00022448"/>
    </source>
</evidence>
<comment type="caution">
    <text evidence="18">The sequence shown here is derived from an EMBL/GenBank/DDBJ whole genome shotgun (WGS) entry which is preliminary data.</text>
</comment>
<evidence type="ECO:0000256" key="6">
    <source>
        <dbReference type="ARBA" id="ARBA00022781"/>
    </source>
</evidence>
<comment type="subunit">
    <text evidence="13">F-type ATPases have 2 components, F(1) - the catalytic core - and F(0) - the membrane proton channel. F(1) has five subunits: alpha(3), beta(3), gamma(1), delta(1), epsilon(1). F(0) has four main subunits: a(1), b(2) and c(10-14). The alpha and beta chains form an alternating ring which encloses part of the gamma chain. F(1) is attached to F(0) by a central stalk formed by the gamma and epsilon chains, while a peripheral stalk is formed by the delta and b chains.</text>
</comment>
<evidence type="ECO:0000256" key="7">
    <source>
        <dbReference type="ARBA" id="ARBA00022989"/>
    </source>
</evidence>
<evidence type="ECO:0000256" key="5">
    <source>
        <dbReference type="ARBA" id="ARBA00022692"/>
    </source>
</evidence>
<keyword evidence="6 15" id="KW-0375">Hydrogen ion transport</keyword>
<dbReference type="CDD" id="cd06503">
    <property type="entry name" value="ATP-synt_Fo_b"/>
    <property type="match status" value="1"/>
</dbReference>
<dbReference type="InterPro" id="IPR028987">
    <property type="entry name" value="ATP_synth_B-like_membr_sf"/>
</dbReference>
<keyword evidence="7 15" id="KW-1133">Transmembrane helix</keyword>
<comment type="subunit">
    <text evidence="15">F-type ATPases have 2 components, F(1) - the catalytic core - and F(0) - the membrane proton channel. F(1) has five subunits: alpha(3), beta(3), gamma(1), delta(1), epsilon(1). F(0) has three main subunits: a(1), b(2) and c(10-14). The alpha and beta chains form an alternating ring which encloses part of the gamma chain. F(1) is attached to F(0) by a central stalk formed by the gamma and epsilon chains, while a peripheral stalk is formed by the delta and b chains.</text>
</comment>
<dbReference type="GO" id="GO:0005886">
    <property type="term" value="C:plasma membrane"/>
    <property type="evidence" value="ECO:0007669"/>
    <property type="project" value="UniProtKB-SubCell"/>
</dbReference>
<accession>A0A3S2V2J7</accession>
<keyword evidence="8 15" id="KW-0406">Ion transport</keyword>
<dbReference type="GO" id="GO:0012505">
    <property type="term" value="C:endomembrane system"/>
    <property type="evidence" value="ECO:0007669"/>
    <property type="project" value="UniProtKB-SubCell"/>
</dbReference>
<comment type="function">
    <text evidence="12">Component of the F(0) channel, it forms part of the peripheral stalk, linking F(1) to F(0). The b'-subunit is a diverged and duplicated form of b found in plants and photosynthetic bacteria.</text>
</comment>
<evidence type="ECO:0000256" key="11">
    <source>
        <dbReference type="ARBA" id="ARBA00025198"/>
    </source>
</evidence>
<evidence type="ECO:0000256" key="16">
    <source>
        <dbReference type="RuleBase" id="RU003848"/>
    </source>
</evidence>
<proteinExistence type="inferred from homology"/>
<keyword evidence="9 15" id="KW-0472">Membrane</keyword>
<dbReference type="Pfam" id="PF00430">
    <property type="entry name" value="ATP-synt_B"/>
    <property type="match status" value="1"/>
</dbReference>
<dbReference type="Proteomes" id="UP000282759">
    <property type="component" value="Unassembled WGS sequence"/>
</dbReference>
<dbReference type="NCBIfam" id="NF011041">
    <property type="entry name" value="PRK14471.1"/>
    <property type="match status" value="1"/>
</dbReference>
<evidence type="ECO:0000256" key="13">
    <source>
        <dbReference type="ARBA" id="ARBA00026054"/>
    </source>
</evidence>
<evidence type="ECO:0000256" key="10">
    <source>
        <dbReference type="ARBA" id="ARBA00023310"/>
    </source>
</evidence>
<protein>
    <recommendedName>
        <fullName evidence="15">ATP synthase subunit b</fullName>
    </recommendedName>
    <alternativeName>
        <fullName evidence="15">ATP synthase F(0) sector subunit b</fullName>
    </alternativeName>
    <alternativeName>
        <fullName evidence="15">ATPase subunit I</fullName>
    </alternativeName>
    <alternativeName>
        <fullName evidence="15">F-type ATPase subunit b</fullName>
        <shortName evidence="15">F-ATPase subunit b</shortName>
    </alternativeName>
</protein>
<organism evidence="18 19">
    <name type="scientific">Mucilaginibacter limnophilus</name>
    <dbReference type="NCBI Taxonomy" id="1932778"/>
    <lineage>
        <taxon>Bacteria</taxon>
        <taxon>Pseudomonadati</taxon>
        <taxon>Bacteroidota</taxon>
        <taxon>Sphingobacteriia</taxon>
        <taxon>Sphingobacteriales</taxon>
        <taxon>Sphingobacteriaceae</taxon>
        <taxon>Mucilaginibacter</taxon>
    </lineage>
</organism>
<evidence type="ECO:0000256" key="15">
    <source>
        <dbReference type="HAMAP-Rule" id="MF_01398"/>
    </source>
</evidence>
<evidence type="ECO:0000256" key="8">
    <source>
        <dbReference type="ARBA" id="ARBA00023065"/>
    </source>
</evidence>
<dbReference type="Gene3D" id="1.20.5.620">
    <property type="entry name" value="F1F0 ATP synthase subunit B, membrane domain"/>
    <property type="match status" value="1"/>
</dbReference>
<keyword evidence="3 15" id="KW-1003">Cell membrane</keyword>
<evidence type="ECO:0000256" key="3">
    <source>
        <dbReference type="ARBA" id="ARBA00022475"/>
    </source>
</evidence>
<evidence type="ECO:0000256" key="1">
    <source>
        <dbReference type="ARBA" id="ARBA00005513"/>
    </source>
</evidence>
<dbReference type="GO" id="GO:0046933">
    <property type="term" value="F:proton-transporting ATP synthase activity, rotational mechanism"/>
    <property type="evidence" value="ECO:0007669"/>
    <property type="project" value="UniProtKB-UniRule"/>
</dbReference>
<dbReference type="SUPFAM" id="SSF81573">
    <property type="entry name" value="F1F0 ATP synthase subunit B, membrane domain"/>
    <property type="match status" value="1"/>
</dbReference>
<dbReference type="PANTHER" id="PTHR33445">
    <property type="entry name" value="ATP SYNTHASE SUBUNIT B', CHLOROPLASTIC"/>
    <property type="match status" value="1"/>
</dbReference>
<keyword evidence="5 15" id="KW-0812">Transmembrane</keyword>
<keyword evidence="19" id="KW-1185">Reference proteome</keyword>
<dbReference type="InterPro" id="IPR005864">
    <property type="entry name" value="ATP_synth_F0_bsu_bac"/>
</dbReference>
<evidence type="ECO:0000313" key="18">
    <source>
        <dbReference type="EMBL" id="RVU01588.1"/>
    </source>
</evidence>
<keyword evidence="17" id="KW-0175">Coiled coil</keyword>
<comment type="function">
    <text evidence="11 15">F(1)F(0) ATP synthase produces ATP from ADP in the presence of a proton or sodium gradient. F-type ATPases consist of two structural domains, F(1) containing the extramembraneous catalytic core and F(0) containing the membrane proton channel, linked together by a central stalk and a peripheral stalk. During catalysis, ATP synthesis in the catalytic domain of F(1) is coupled via a rotary mechanism of the central stalk subunits to proton translocation.</text>
</comment>
<dbReference type="GO" id="GO:0045259">
    <property type="term" value="C:proton-transporting ATP synthase complex"/>
    <property type="evidence" value="ECO:0007669"/>
    <property type="project" value="UniProtKB-KW"/>
</dbReference>
<dbReference type="GO" id="GO:0046961">
    <property type="term" value="F:proton-transporting ATPase activity, rotational mechanism"/>
    <property type="evidence" value="ECO:0007669"/>
    <property type="project" value="TreeGrafter"/>
</dbReference>
<dbReference type="AlphaFoldDB" id="A0A3S2V2J7"/>